<dbReference type="SUPFAM" id="SSF53187">
    <property type="entry name" value="Zn-dependent exopeptidases"/>
    <property type="match status" value="1"/>
</dbReference>
<dbReference type="PANTHER" id="PTHR11705">
    <property type="entry name" value="PROTEASE FAMILY M14 CARBOXYPEPTIDASE A,B"/>
    <property type="match status" value="1"/>
</dbReference>
<keyword evidence="11" id="KW-1185">Reference proteome</keyword>
<evidence type="ECO:0000256" key="3">
    <source>
        <dbReference type="ARBA" id="ARBA00022670"/>
    </source>
</evidence>
<feature type="chain" id="PRO_5047234757" evidence="8">
    <location>
        <begin position="25"/>
        <end position="325"/>
    </location>
</feature>
<dbReference type="RefSeq" id="WP_281144522.1">
    <property type="nucleotide sequence ID" value="NZ_CP123967.1"/>
</dbReference>
<dbReference type="Pfam" id="PF00246">
    <property type="entry name" value="Peptidase_M14"/>
    <property type="match status" value="1"/>
</dbReference>
<evidence type="ECO:0000313" key="11">
    <source>
        <dbReference type="Proteomes" id="UP001244136"/>
    </source>
</evidence>
<dbReference type="EMBL" id="CP123967">
    <property type="protein sequence ID" value="WGT46762.1"/>
    <property type="molecule type" value="Genomic_DNA"/>
</dbReference>
<evidence type="ECO:0000256" key="1">
    <source>
        <dbReference type="ARBA" id="ARBA00001947"/>
    </source>
</evidence>
<sequence length="325" mass="35081">MTRTRHAIAAALLALAVAGGPLVAAPTPAAASPVLTAPAKAAALPKTVGYRIATAELHLWKASTGKAYARIIKKGSTIRHTGVREHGRLQIVLNKKVYWVTFKYTKKAQWVSRVKVGESVKGRTIYAYQVGDSDASKVAVVIGQFHGEEKAGVDTARALMADARTVEGISLWVIPTINPDGYAAGTRANARGVDLNRNWGYKWVKTAKGRYYSGPKAFSEPESKALKAFLADVDPRYVVGIHQPLYGVDSDGVKNTALQKRLINYLKLPSKAFTCRTGCRGTMTQWVNHTLDGAAITVEYGSSPSKRYVTVTARDGLVKALGGHY</sequence>
<evidence type="ECO:0000313" key="10">
    <source>
        <dbReference type="EMBL" id="WGT46762.1"/>
    </source>
</evidence>
<dbReference type="PANTHER" id="PTHR11705:SF143">
    <property type="entry name" value="SLL0236 PROTEIN"/>
    <property type="match status" value="1"/>
</dbReference>
<name>A0ABY8PX77_9ACTN</name>
<proteinExistence type="inferred from homology"/>
<comment type="similarity">
    <text evidence="2 7">Belongs to the peptidase M14 family.</text>
</comment>
<reference evidence="10 11" key="1">
    <citation type="journal article" date="2008" name="Int. J. Syst. Evol. Microbiol.">
        <title>Tessaracoccus flavescens sp. nov., isolated from marine sediment.</title>
        <authorList>
            <person name="Lee D.W."/>
            <person name="Lee S.D."/>
        </authorList>
    </citation>
    <scope>NUCLEOTIDE SEQUENCE [LARGE SCALE GENOMIC DNA]</scope>
    <source>
        <strain evidence="10 11">T21</strain>
    </source>
</reference>
<accession>A0ABY8PX77</accession>
<keyword evidence="6" id="KW-0482">Metalloprotease</keyword>
<dbReference type="Gene3D" id="3.40.630.10">
    <property type="entry name" value="Zn peptidases"/>
    <property type="match status" value="1"/>
</dbReference>
<comment type="caution">
    <text evidence="7">Lacks conserved residue(s) required for the propagation of feature annotation.</text>
</comment>
<keyword evidence="3" id="KW-0645">Protease</keyword>
<evidence type="ECO:0000256" key="5">
    <source>
        <dbReference type="ARBA" id="ARBA00022833"/>
    </source>
</evidence>
<protein>
    <submittedName>
        <fullName evidence="10">DUF2817 domain-containing protein</fullName>
    </submittedName>
</protein>
<evidence type="ECO:0000256" key="8">
    <source>
        <dbReference type="SAM" id="SignalP"/>
    </source>
</evidence>
<dbReference type="InterPro" id="IPR000834">
    <property type="entry name" value="Peptidase_M14"/>
</dbReference>
<keyword evidence="5" id="KW-0862">Zinc</keyword>
<feature type="domain" description="Peptidase M14" evidence="9">
    <location>
        <begin position="85"/>
        <end position="325"/>
    </location>
</feature>
<dbReference type="SMART" id="SM00631">
    <property type="entry name" value="Zn_pept"/>
    <property type="match status" value="1"/>
</dbReference>
<feature type="signal peptide" evidence="8">
    <location>
        <begin position="1"/>
        <end position="24"/>
    </location>
</feature>
<evidence type="ECO:0000256" key="2">
    <source>
        <dbReference type="ARBA" id="ARBA00005988"/>
    </source>
</evidence>
<evidence type="ECO:0000256" key="4">
    <source>
        <dbReference type="ARBA" id="ARBA00022801"/>
    </source>
</evidence>
<dbReference type="Proteomes" id="UP001244136">
    <property type="component" value="Chromosome"/>
</dbReference>
<keyword evidence="8" id="KW-0732">Signal</keyword>
<dbReference type="PROSITE" id="PS52035">
    <property type="entry name" value="PEPTIDASE_M14"/>
    <property type="match status" value="1"/>
</dbReference>
<keyword evidence="4" id="KW-0378">Hydrolase</keyword>
<organism evidence="10 11">
    <name type="scientific">Tessaracoccus lacteus</name>
    <dbReference type="NCBI Taxonomy" id="3041766"/>
    <lineage>
        <taxon>Bacteria</taxon>
        <taxon>Bacillati</taxon>
        <taxon>Actinomycetota</taxon>
        <taxon>Actinomycetes</taxon>
        <taxon>Propionibacteriales</taxon>
        <taxon>Propionibacteriaceae</taxon>
        <taxon>Tessaracoccus</taxon>
    </lineage>
</organism>
<evidence type="ECO:0000256" key="7">
    <source>
        <dbReference type="PROSITE-ProRule" id="PRU01379"/>
    </source>
</evidence>
<evidence type="ECO:0000259" key="9">
    <source>
        <dbReference type="PROSITE" id="PS52035"/>
    </source>
</evidence>
<gene>
    <name evidence="10" type="ORF">QH948_11565</name>
</gene>
<comment type="cofactor">
    <cofactor evidence="1">
        <name>Zn(2+)</name>
        <dbReference type="ChEBI" id="CHEBI:29105"/>
    </cofactor>
</comment>
<evidence type="ECO:0000256" key="6">
    <source>
        <dbReference type="ARBA" id="ARBA00023049"/>
    </source>
</evidence>